<dbReference type="InterPro" id="IPR051792">
    <property type="entry name" value="GGT_bact"/>
</dbReference>
<evidence type="ECO:0000256" key="2">
    <source>
        <dbReference type="ARBA" id="ARBA00001089"/>
    </source>
</evidence>
<dbReference type="InterPro" id="IPR000101">
    <property type="entry name" value="GGT_peptidase"/>
</dbReference>
<evidence type="ECO:0000256" key="1">
    <source>
        <dbReference type="ARBA" id="ARBA00001049"/>
    </source>
</evidence>
<dbReference type="PRINTS" id="PR01210">
    <property type="entry name" value="GGTRANSPTASE"/>
</dbReference>
<keyword evidence="5" id="KW-0865">Zymogen</keyword>
<dbReference type="SUPFAM" id="SSF56235">
    <property type="entry name" value="N-terminal nucleophile aminohydrolases (Ntn hydrolases)"/>
    <property type="match status" value="1"/>
</dbReference>
<protein>
    <recommendedName>
        <fullName evidence="5">Glutathione hydrolase proenzyme</fullName>
        <ecNumber evidence="5">2.3.2.2</ecNumber>
        <ecNumber evidence="5">3.4.19.13</ecNumber>
    </recommendedName>
    <component>
        <recommendedName>
            <fullName evidence="5">Glutathione hydrolase large chain</fullName>
        </recommendedName>
    </component>
    <component>
        <recommendedName>
            <fullName evidence="5">Glutathione hydrolase small chain</fullName>
        </recommendedName>
    </component>
</protein>
<sequence length="574" mass="60681">MRFSMSWRVLSLSLLLVGGAAFAADGAPKAAPAAAAHAAQQRPGHAAIASANFHATEAGLEVLAKGGNAFDAAVAVAATLSVVEPESSGIGGGFMAVLHRAKDGRNVFIDARETAPAAVNPKDYLNPDGSPNRDTALKGPLSAGIPGEPAGLVLIAKRYGRLSLQQSLAPAIRIARDGFEPDARLRGAITSMQKDLARWPASAAKYLPNGKPPAEGATWRDPDQARTLELIAAHGDDGFYRGETAQKLVAAVRAAGGNWTLADLANYRAKERTPITVDYRGYKIVTAPPPSSGGVAIAEILNILSGYDLTKMGQATRVHYIVEAMRRAFRDHNDYLGDPDFVQMPLDMLLSPYYAAGLRQGILHDKATPSSMLPRAEAPEPGMHTTHFSIIDADGNMAAVTSTVNYTMGSSFVAAGTGVLLNDEMDDFALVPNKPNVYGLLGSAANAPKGGKRMLSSMSPSIVIGADRTAVIGSPGGSTIITQVLEGILHFIDGESAQQIAAHKRFHHQYLPDVVNVEEGTFDAATSDALTKMGYTLKPRESWGFMNVVTWDRKANKLDAASDPRRPSGLGKVQ</sequence>
<evidence type="ECO:0000256" key="4">
    <source>
        <dbReference type="ARBA" id="ARBA00047417"/>
    </source>
</evidence>
<feature type="signal peptide" evidence="6">
    <location>
        <begin position="1"/>
        <end position="23"/>
    </location>
</feature>
<evidence type="ECO:0000313" key="7">
    <source>
        <dbReference type="EMBL" id="MET4570852.1"/>
    </source>
</evidence>
<keyword evidence="5 7" id="KW-0808">Transferase</keyword>
<comment type="catalytic activity">
    <reaction evidence="4 5">
        <text>an N-terminal (5-L-glutamyl)-[peptide] + an alpha-amino acid = 5-L-glutamyl amino acid + an N-terminal L-alpha-aminoacyl-[peptide]</text>
        <dbReference type="Rhea" id="RHEA:23904"/>
        <dbReference type="Rhea" id="RHEA-COMP:9780"/>
        <dbReference type="Rhea" id="RHEA-COMP:9795"/>
        <dbReference type="ChEBI" id="CHEBI:77644"/>
        <dbReference type="ChEBI" id="CHEBI:78597"/>
        <dbReference type="ChEBI" id="CHEBI:78599"/>
        <dbReference type="ChEBI" id="CHEBI:78608"/>
        <dbReference type="EC" id="2.3.2.2"/>
    </reaction>
</comment>
<evidence type="ECO:0000256" key="3">
    <source>
        <dbReference type="ARBA" id="ARBA00023315"/>
    </source>
</evidence>
<organism evidence="7 8">
    <name type="scientific">Rhodanobacter soli</name>
    <dbReference type="NCBI Taxonomy" id="590609"/>
    <lineage>
        <taxon>Bacteria</taxon>
        <taxon>Pseudomonadati</taxon>
        <taxon>Pseudomonadota</taxon>
        <taxon>Gammaproteobacteria</taxon>
        <taxon>Lysobacterales</taxon>
        <taxon>Rhodanobacteraceae</taxon>
        <taxon>Rhodanobacter</taxon>
    </lineage>
</organism>
<proteinExistence type="inferred from homology"/>
<comment type="caution">
    <text evidence="7">The sequence shown here is derived from an EMBL/GenBank/DDBJ whole genome shotgun (WGS) entry which is preliminary data.</text>
</comment>
<feature type="chain" id="PRO_5046750223" description="Glutathione hydrolase proenzyme" evidence="6">
    <location>
        <begin position="24"/>
        <end position="574"/>
    </location>
</feature>
<evidence type="ECO:0000256" key="6">
    <source>
        <dbReference type="SAM" id="SignalP"/>
    </source>
</evidence>
<comment type="PTM">
    <text evidence="5">Cleaved by autocatalysis into a large and a small subunit.</text>
</comment>
<comment type="similarity">
    <text evidence="5">Belongs to the gamma-glutamyltransferase family.</text>
</comment>
<dbReference type="PANTHER" id="PTHR43199">
    <property type="entry name" value="GLUTATHIONE HYDROLASE"/>
    <property type="match status" value="1"/>
</dbReference>
<keyword evidence="3 5" id="KW-0012">Acyltransferase</keyword>
<comment type="catalytic activity">
    <reaction evidence="2 5">
        <text>glutathione + H2O = L-cysteinylglycine + L-glutamate</text>
        <dbReference type="Rhea" id="RHEA:28807"/>
        <dbReference type="ChEBI" id="CHEBI:15377"/>
        <dbReference type="ChEBI" id="CHEBI:29985"/>
        <dbReference type="ChEBI" id="CHEBI:57925"/>
        <dbReference type="ChEBI" id="CHEBI:61694"/>
        <dbReference type="EC" id="3.4.19.13"/>
    </reaction>
</comment>
<dbReference type="GO" id="GO:0036374">
    <property type="term" value="F:glutathione hydrolase activity"/>
    <property type="evidence" value="ECO:0007669"/>
    <property type="project" value="UniProtKB-EC"/>
</dbReference>
<name>A0ABV2Q0W8_9GAMM</name>
<dbReference type="GO" id="GO:0103068">
    <property type="term" value="F:leukotriene C4 gamma-glutamyl transferase activity"/>
    <property type="evidence" value="ECO:0007669"/>
    <property type="project" value="UniProtKB-EC"/>
</dbReference>
<dbReference type="InterPro" id="IPR029055">
    <property type="entry name" value="Ntn_hydrolases_N"/>
</dbReference>
<keyword evidence="8" id="KW-1185">Reference proteome</keyword>
<reference evidence="7 8" key="1">
    <citation type="submission" date="2024-06" db="EMBL/GenBank/DDBJ databases">
        <title>Sorghum-associated microbial communities from plants grown in Nebraska, USA.</title>
        <authorList>
            <person name="Schachtman D."/>
        </authorList>
    </citation>
    <scope>NUCLEOTIDE SEQUENCE [LARGE SCALE GENOMIC DNA]</scope>
    <source>
        <strain evidence="7 8">1757</strain>
    </source>
</reference>
<comment type="subunit">
    <text evidence="5">This enzyme consists of two polypeptide chains, which are synthesized in precursor form from a single polypeptide.</text>
</comment>
<dbReference type="InterPro" id="IPR043138">
    <property type="entry name" value="GGT_lsub"/>
</dbReference>
<dbReference type="Gene3D" id="3.60.20.40">
    <property type="match status" value="1"/>
</dbReference>
<dbReference type="EC" id="3.4.19.13" evidence="5"/>
<keyword evidence="6" id="KW-0732">Signal</keyword>
<dbReference type="RefSeq" id="WP_354552515.1">
    <property type="nucleotide sequence ID" value="NZ_JBEPSD010000003.1"/>
</dbReference>
<comment type="pathway">
    <text evidence="5">Sulfur metabolism; glutathione metabolism.</text>
</comment>
<accession>A0ABV2Q0W8</accession>
<dbReference type="Pfam" id="PF01019">
    <property type="entry name" value="G_glu_transpept"/>
    <property type="match status" value="1"/>
</dbReference>
<gene>
    <name evidence="7" type="ORF">ABIE04_003231</name>
</gene>
<dbReference type="EC" id="2.3.2.2" evidence="5"/>
<keyword evidence="5" id="KW-0317">Glutathione biosynthesis</keyword>
<dbReference type="InterPro" id="IPR043137">
    <property type="entry name" value="GGT_ssub_C"/>
</dbReference>
<evidence type="ECO:0000313" key="8">
    <source>
        <dbReference type="Proteomes" id="UP001549251"/>
    </source>
</evidence>
<dbReference type="PANTHER" id="PTHR43199:SF6">
    <property type="entry name" value="GLUTATHIONE HYDROLASE PROENZYME"/>
    <property type="match status" value="1"/>
</dbReference>
<dbReference type="NCBIfam" id="TIGR00066">
    <property type="entry name" value="g_glut_trans"/>
    <property type="match status" value="1"/>
</dbReference>
<keyword evidence="5 7" id="KW-0378">Hydrolase</keyword>
<comment type="catalytic activity">
    <reaction evidence="1 5">
        <text>an S-substituted glutathione + H2O = an S-substituted L-cysteinylglycine + L-glutamate</text>
        <dbReference type="Rhea" id="RHEA:59468"/>
        <dbReference type="ChEBI" id="CHEBI:15377"/>
        <dbReference type="ChEBI" id="CHEBI:29985"/>
        <dbReference type="ChEBI" id="CHEBI:90779"/>
        <dbReference type="ChEBI" id="CHEBI:143103"/>
        <dbReference type="EC" id="3.4.19.13"/>
    </reaction>
</comment>
<dbReference type="Gene3D" id="1.10.246.130">
    <property type="match status" value="1"/>
</dbReference>
<evidence type="ECO:0000256" key="5">
    <source>
        <dbReference type="RuleBase" id="RU368036"/>
    </source>
</evidence>
<dbReference type="Proteomes" id="UP001549251">
    <property type="component" value="Unassembled WGS sequence"/>
</dbReference>
<dbReference type="EMBL" id="JBEPSD010000003">
    <property type="protein sequence ID" value="MET4570852.1"/>
    <property type="molecule type" value="Genomic_DNA"/>
</dbReference>